<evidence type="ECO:0000259" key="8">
    <source>
        <dbReference type="PROSITE" id="PS50011"/>
    </source>
</evidence>
<dbReference type="EC" id="3.1.3.16" evidence="1"/>
<accession>A0A7I8IMY4</accession>
<dbReference type="Pfam" id="PF00481">
    <property type="entry name" value="PP2C"/>
    <property type="match status" value="1"/>
</dbReference>
<dbReference type="GO" id="GO:0004722">
    <property type="term" value="F:protein serine/threonine phosphatase activity"/>
    <property type="evidence" value="ECO:0007669"/>
    <property type="project" value="UniProtKB-EC"/>
</dbReference>
<organism evidence="10">
    <name type="scientific">Spirodela intermedia</name>
    <name type="common">Intermediate duckweed</name>
    <dbReference type="NCBI Taxonomy" id="51605"/>
    <lineage>
        <taxon>Eukaryota</taxon>
        <taxon>Viridiplantae</taxon>
        <taxon>Streptophyta</taxon>
        <taxon>Embryophyta</taxon>
        <taxon>Tracheophyta</taxon>
        <taxon>Spermatophyta</taxon>
        <taxon>Magnoliopsida</taxon>
        <taxon>Liliopsida</taxon>
        <taxon>Araceae</taxon>
        <taxon>Lemnoideae</taxon>
        <taxon>Spirodela</taxon>
    </lineage>
</organism>
<feature type="compositionally biased region" description="Polar residues" evidence="6">
    <location>
        <begin position="589"/>
        <end position="606"/>
    </location>
</feature>
<proteinExistence type="predicted"/>
<evidence type="ECO:0000256" key="2">
    <source>
        <dbReference type="ARBA" id="ARBA00022801"/>
    </source>
</evidence>
<dbReference type="GO" id="GO:0005524">
    <property type="term" value="F:ATP binding"/>
    <property type="evidence" value="ECO:0007669"/>
    <property type="project" value="InterPro"/>
</dbReference>
<dbReference type="InterPro" id="IPR011009">
    <property type="entry name" value="Kinase-like_dom_sf"/>
</dbReference>
<protein>
    <recommendedName>
        <fullName evidence="1">protein-serine/threonine phosphatase</fullName>
        <ecNumber evidence="1">3.1.3.16</ecNumber>
    </recommendedName>
</protein>
<evidence type="ECO:0000256" key="7">
    <source>
        <dbReference type="SAM" id="SignalP"/>
    </source>
</evidence>
<dbReference type="PROSITE" id="PS51746">
    <property type="entry name" value="PPM_2"/>
    <property type="match status" value="1"/>
</dbReference>
<sequence>MTVRLILLLLLWSAISGSYAAETSTCLTVYKEGGAPAVFRSPRCPRWTLFHEEDHGGVAAMHQGRRRSQEDRAVCAFNVRIPSIGKNLLRKEVSVGIVAVFDGHNGAEASEMASQLFLDYFYLHVYFLLNGAYSSIFRKSTEKFENKRVGDVVLHGVRLDEGPGQDNAYPGRSSWIYPKSYDGNFYASILHLVQEASRKSLESGSTATIVLIVEGEILVANVGDSKAVMCSESRHHPELTKDHHPDRDGERKRVEAAGGFVQDWAGVPRVNGELAVSRAIGDVPYKRYGVISTPEVTDWLPLYNNDSYLVVASDGIFEKLTVQEVCDLLWEASFRENINLELISTMKHVLADLLVKAAFERGSMDNMAAIVIPLASNISSPRRDEDEYDSKECADSARVSMGKYMKDTITSTSLISMEYFNQIETKFKKLLVKADYRRDGCFYLAEDLNENSDYVFRAPKDHRNDEHNEIIQSSPEGLNYDSSAWPLNLYNGQNFCWDIDMGSENAEGLCVNPEGFVNFLGLLSSIPLNDSGSNSSESFNDMNAGFRYTLKRKFDRGSYGEVWLAFHWNCSEESPGVNNFRPNVPDASSPLNSSEGKSSSDTNSSTRHNFFESVDNDYFILKRIMVERGNAAYLSGLREKYYGEIFANASKSQDRSQEESGSTTVFFTDFQYESSSLQGMNDLVPHDTQGSSCSGFQRMVYEEGLNHIARFIESFTSQSKEIWLVFRHEGLSLSKLLYTVDEKKLFNNNDGDRISSNVQVLRPSVWWHWLRTTEAGKREMQNLIRQLLLALKSCHRRNITHRDIKPENMIICFEEVGTGRCSRAVPTGENQHHLKMRIIDFGSAIDDFTLKNLYGSGPPVHAPEALLNISWFKGPRRTTMKYDMWSISDRTHAMVDQHLEGWGDNMKELAYKLRSLMEMCILIPGLSTQYLPGGGKDREERLSVDDALQHPYFKSDL</sequence>
<dbReference type="CDD" id="cd00143">
    <property type="entry name" value="PP2Cc"/>
    <property type="match status" value="1"/>
</dbReference>
<dbReference type="InterPro" id="IPR000719">
    <property type="entry name" value="Prot_kinase_dom"/>
</dbReference>
<name>A0A7I8IMY4_SPIIN</name>
<evidence type="ECO:0000256" key="6">
    <source>
        <dbReference type="SAM" id="MobiDB-lite"/>
    </source>
</evidence>
<comment type="catalytic activity">
    <reaction evidence="5">
        <text>O-phospho-L-threonyl-[protein] + H2O = L-threonyl-[protein] + phosphate</text>
        <dbReference type="Rhea" id="RHEA:47004"/>
        <dbReference type="Rhea" id="RHEA-COMP:11060"/>
        <dbReference type="Rhea" id="RHEA-COMP:11605"/>
        <dbReference type="ChEBI" id="CHEBI:15377"/>
        <dbReference type="ChEBI" id="CHEBI:30013"/>
        <dbReference type="ChEBI" id="CHEBI:43474"/>
        <dbReference type="ChEBI" id="CHEBI:61977"/>
        <dbReference type="EC" id="3.1.3.16"/>
    </reaction>
</comment>
<evidence type="ECO:0000256" key="1">
    <source>
        <dbReference type="ARBA" id="ARBA00013081"/>
    </source>
</evidence>
<dbReference type="SUPFAM" id="SSF56112">
    <property type="entry name" value="Protein kinase-like (PK-like)"/>
    <property type="match status" value="1"/>
</dbReference>
<gene>
    <name evidence="10" type="ORF">SI7747_04004952</name>
</gene>
<evidence type="ECO:0000256" key="4">
    <source>
        <dbReference type="ARBA" id="ARBA00047761"/>
    </source>
</evidence>
<dbReference type="EMBL" id="CACRZD030000004">
    <property type="protein sequence ID" value="CAA6658507.1"/>
    <property type="molecule type" value="Genomic_DNA"/>
</dbReference>
<evidence type="ECO:0000259" key="9">
    <source>
        <dbReference type="PROSITE" id="PS51746"/>
    </source>
</evidence>
<dbReference type="InterPro" id="IPR008271">
    <property type="entry name" value="Ser/Thr_kinase_AS"/>
</dbReference>
<dbReference type="GO" id="GO:0004672">
    <property type="term" value="F:protein kinase activity"/>
    <property type="evidence" value="ECO:0007669"/>
    <property type="project" value="InterPro"/>
</dbReference>
<dbReference type="Pfam" id="PF00069">
    <property type="entry name" value="Pkinase"/>
    <property type="match status" value="1"/>
</dbReference>
<keyword evidence="3" id="KW-0904">Protein phosphatase</keyword>
<evidence type="ECO:0000256" key="5">
    <source>
        <dbReference type="ARBA" id="ARBA00048336"/>
    </source>
</evidence>
<dbReference type="SUPFAM" id="SSF81606">
    <property type="entry name" value="PP2C-like"/>
    <property type="match status" value="1"/>
</dbReference>
<keyword evidence="2" id="KW-0378">Hydrolase</keyword>
<dbReference type="PROSITE" id="PS00108">
    <property type="entry name" value="PROTEIN_KINASE_ST"/>
    <property type="match status" value="1"/>
</dbReference>
<feature type="domain" description="PPM-type phosphatase" evidence="9">
    <location>
        <begin position="55"/>
        <end position="374"/>
    </location>
</feature>
<feature type="signal peptide" evidence="7">
    <location>
        <begin position="1"/>
        <end position="20"/>
    </location>
</feature>
<dbReference type="InterPro" id="IPR001932">
    <property type="entry name" value="PPM-type_phosphatase-like_dom"/>
</dbReference>
<feature type="chain" id="PRO_5029754987" description="protein-serine/threonine phosphatase" evidence="7">
    <location>
        <begin position="21"/>
        <end position="957"/>
    </location>
</feature>
<evidence type="ECO:0000256" key="3">
    <source>
        <dbReference type="ARBA" id="ARBA00022912"/>
    </source>
</evidence>
<dbReference type="Gene3D" id="1.10.510.10">
    <property type="entry name" value="Transferase(Phosphotransferase) domain 1"/>
    <property type="match status" value="1"/>
</dbReference>
<comment type="catalytic activity">
    <reaction evidence="4">
        <text>O-phospho-L-seryl-[protein] + H2O = L-seryl-[protein] + phosphate</text>
        <dbReference type="Rhea" id="RHEA:20629"/>
        <dbReference type="Rhea" id="RHEA-COMP:9863"/>
        <dbReference type="Rhea" id="RHEA-COMP:11604"/>
        <dbReference type="ChEBI" id="CHEBI:15377"/>
        <dbReference type="ChEBI" id="CHEBI:29999"/>
        <dbReference type="ChEBI" id="CHEBI:43474"/>
        <dbReference type="ChEBI" id="CHEBI:83421"/>
        <dbReference type="EC" id="3.1.3.16"/>
    </reaction>
</comment>
<dbReference type="Gene3D" id="3.60.40.10">
    <property type="entry name" value="PPM-type phosphatase domain"/>
    <property type="match status" value="1"/>
</dbReference>
<dbReference type="PANTHER" id="PTHR47992">
    <property type="entry name" value="PROTEIN PHOSPHATASE"/>
    <property type="match status" value="1"/>
</dbReference>
<dbReference type="AlphaFoldDB" id="A0A7I8IMY4"/>
<feature type="region of interest" description="Disordered" evidence="6">
    <location>
        <begin position="579"/>
        <end position="606"/>
    </location>
</feature>
<keyword evidence="11" id="KW-1185">Reference proteome</keyword>
<dbReference type="SMART" id="SM00332">
    <property type="entry name" value="PP2Cc"/>
    <property type="match status" value="1"/>
</dbReference>
<dbReference type="Proteomes" id="UP001189122">
    <property type="component" value="Unassembled WGS sequence"/>
</dbReference>
<dbReference type="SMART" id="SM00220">
    <property type="entry name" value="S_TKc"/>
    <property type="match status" value="1"/>
</dbReference>
<feature type="domain" description="Protein kinase" evidence="8">
    <location>
        <begin position="548"/>
        <end position="953"/>
    </location>
</feature>
<dbReference type="PROSITE" id="PS50011">
    <property type="entry name" value="PROTEIN_KINASE_DOM"/>
    <property type="match status" value="1"/>
</dbReference>
<dbReference type="InterPro" id="IPR036457">
    <property type="entry name" value="PPM-type-like_dom_sf"/>
</dbReference>
<evidence type="ECO:0000313" key="10">
    <source>
        <dbReference type="EMBL" id="CAA2618785.1"/>
    </source>
</evidence>
<keyword evidence="7" id="KW-0732">Signal</keyword>
<dbReference type="EMBL" id="LR743591">
    <property type="protein sequence ID" value="CAA2618785.1"/>
    <property type="molecule type" value="Genomic_DNA"/>
</dbReference>
<reference evidence="10 11" key="1">
    <citation type="submission" date="2019-12" db="EMBL/GenBank/DDBJ databases">
        <authorList>
            <person name="Scholz U."/>
            <person name="Mascher M."/>
            <person name="Fiebig A."/>
        </authorList>
    </citation>
    <scope>NUCLEOTIDE SEQUENCE</scope>
</reference>
<dbReference type="InterPro" id="IPR015655">
    <property type="entry name" value="PP2C"/>
</dbReference>
<evidence type="ECO:0000313" key="11">
    <source>
        <dbReference type="Proteomes" id="UP001189122"/>
    </source>
</evidence>